<dbReference type="PANTHER" id="PTHR30098">
    <property type="entry name" value="LEUCYL/PHENYLALANYL-TRNA--PROTEIN TRANSFERASE"/>
    <property type="match status" value="1"/>
</dbReference>
<comment type="function">
    <text evidence="4">Functions in the N-end rule pathway of protein degradation where it conjugates Leu, Phe and, less efficiently, Met from aminoacyl-tRNAs to the N-termini of proteins containing an N-terminal arginine or lysine.</text>
</comment>
<dbReference type="EC" id="2.3.2.6" evidence="4"/>
<dbReference type="InterPro" id="IPR042203">
    <property type="entry name" value="Leu/Phe-tRNA_Trfase_C"/>
</dbReference>
<dbReference type="InterPro" id="IPR042221">
    <property type="entry name" value="Leu/Phe-tRNA_Trfase_N"/>
</dbReference>
<comment type="catalytic activity">
    <reaction evidence="4">
        <text>L-phenylalanyl-tRNA(Phe) + an N-terminal L-alpha-aminoacyl-[protein] = an N-terminal L-phenylalanyl-L-alpha-aminoacyl-[protein] + tRNA(Phe)</text>
        <dbReference type="Rhea" id="RHEA:43632"/>
        <dbReference type="Rhea" id="RHEA-COMP:9668"/>
        <dbReference type="Rhea" id="RHEA-COMP:9699"/>
        <dbReference type="Rhea" id="RHEA-COMP:10636"/>
        <dbReference type="Rhea" id="RHEA-COMP:10637"/>
        <dbReference type="ChEBI" id="CHEBI:78442"/>
        <dbReference type="ChEBI" id="CHEBI:78531"/>
        <dbReference type="ChEBI" id="CHEBI:78597"/>
        <dbReference type="ChEBI" id="CHEBI:83561"/>
        <dbReference type="EC" id="2.3.2.6"/>
    </reaction>
</comment>
<dbReference type="KEGG" id="sfc:Spiaf_1928"/>
<dbReference type="InterPro" id="IPR016181">
    <property type="entry name" value="Acyl_CoA_acyltransferase"/>
</dbReference>
<keyword evidence="1 4" id="KW-0963">Cytoplasm</keyword>
<name>H9UKD6_SPIAZ</name>
<keyword evidence="2 4" id="KW-0808">Transferase</keyword>
<accession>H9UKD6</accession>
<comment type="catalytic activity">
    <reaction evidence="4">
        <text>N-terminal L-lysyl-[protein] + L-leucyl-tRNA(Leu) = N-terminal L-leucyl-L-lysyl-[protein] + tRNA(Leu) + H(+)</text>
        <dbReference type="Rhea" id="RHEA:12340"/>
        <dbReference type="Rhea" id="RHEA-COMP:9613"/>
        <dbReference type="Rhea" id="RHEA-COMP:9622"/>
        <dbReference type="Rhea" id="RHEA-COMP:12670"/>
        <dbReference type="Rhea" id="RHEA-COMP:12671"/>
        <dbReference type="ChEBI" id="CHEBI:15378"/>
        <dbReference type="ChEBI" id="CHEBI:65249"/>
        <dbReference type="ChEBI" id="CHEBI:78442"/>
        <dbReference type="ChEBI" id="CHEBI:78494"/>
        <dbReference type="ChEBI" id="CHEBI:133043"/>
        <dbReference type="EC" id="2.3.2.6"/>
    </reaction>
</comment>
<comment type="catalytic activity">
    <reaction evidence="4">
        <text>N-terminal L-arginyl-[protein] + L-leucyl-tRNA(Leu) = N-terminal L-leucyl-L-arginyl-[protein] + tRNA(Leu) + H(+)</text>
        <dbReference type="Rhea" id="RHEA:50416"/>
        <dbReference type="Rhea" id="RHEA-COMP:9613"/>
        <dbReference type="Rhea" id="RHEA-COMP:9622"/>
        <dbReference type="Rhea" id="RHEA-COMP:12672"/>
        <dbReference type="Rhea" id="RHEA-COMP:12673"/>
        <dbReference type="ChEBI" id="CHEBI:15378"/>
        <dbReference type="ChEBI" id="CHEBI:64719"/>
        <dbReference type="ChEBI" id="CHEBI:78442"/>
        <dbReference type="ChEBI" id="CHEBI:78494"/>
        <dbReference type="ChEBI" id="CHEBI:133044"/>
        <dbReference type="EC" id="2.3.2.6"/>
    </reaction>
</comment>
<reference evidence="6" key="1">
    <citation type="journal article" date="2013" name="Stand. Genomic Sci.">
        <title>Complete genome sequence of the halophilic bacterium Spirochaeta africana type strain (Z-7692(T)) from the alkaline Lake Magadi in the East African Rift.</title>
        <authorList>
            <person name="Liolos K."/>
            <person name="Abt B."/>
            <person name="Scheuner C."/>
            <person name="Teshima H."/>
            <person name="Held B."/>
            <person name="Lapidus A."/>
            <person name="Nolan M."/>
            <person name="Lucas S."/>
            <person name="Deshpande S."/>
            <person name="Cheng J.F."/>
            <person name="Tapia R."/>
            <person name="Goodwin L.A."/>
            <person name="Pitluck S."/>
            <person name="Pagani I."/>
            <person name="Ivanova N."/>
            <person name="Mavromatis K."/>
            <person name="Mikhailova N."/>
            <person name="Huntemann M."/>
            <person name="Pati A."/>
            <person name="Chen A."/>
            <person name="Palaniappan K."/>
            <person name="Land M."/>
            <person name="Rohde M."/>
            <person name="Tindall B.J."/>
            <person name="Detter J.C."/>
            <person name="Goker M."/>
            <person name="Bristow J."/>
            <person name="Eisen J.A."/>
            <person name="Markowitz V."/>
            <person name="Hugenholtz P."/>
            <person name="Woyke T."/>
            <person name="Klenk H.P."/>
            <person name="Kyrpides N.C."/>
        </authorList>
    </citation>
    <scope>NUCLEOTIDE SEQUENCE</scope>
    <source>
        <strain evidence="6">ATCC 700263 / DSM 8902 / Z-7692</strain>
    </source>
</reference>
<evidence type="ECO:0000256" key="4">
    <source>
        <dbReference type="HAMAP-Rule" id="MF_00688"/>
    </source>
</evidence>
<gene>
    <name evidence="4" type="primary">aat</name>
    <name evidence="5" type="ordered locus">Spiaf_1928</name>
</gene>
<dbReference type="NCBIfam" id="TIGR00667">
    <property type="entry name" value="aat"/>
    <property type="match status" value="1"/>
</dbReference>
<dbReference type="SUPFAM" id="SSF55729">
    <property type="entry name" value="Acyl-CoA N-acyltransferases (Nat)"/>
    <property type="match status" value="1"/>
</dbReference>
<dbReference type="GO" id="GO:0030163">
    <property type="term" value="P:protein catabolic process"/>
    <property type="evidence" value="ECO:0007669"/>
    <property type="project" value="UniProtKB-UniRule"/>
</dbReference>
<organism evidence="5 6">
    <name type="scientific">Spirochaeta africana (strain ATCC 700263 / DSM 8902 / Z-7692)</name>
    <dbReference type="NCBI Taxonomy" id="889378"/>
    <lineage>
        <taxon>Bacteria</taxon>
        <taxon>Pseudomonadati</taxon>
        <taxon>Spirochaetota</taxon>
        <taxon>Spirochaetia</taxon>
        <taxon>Spirochaetales</taxon>
        <taxon>Spirochaetaceae</taxon>
        <taxon>Spirochaeta</taxon>
    </lineage>
</organism>
<dbReference type="Proteomes" id="UP000007383">
    <property type="component" value="Chromosome"/>
</dbReference>
<comment type="similarity">
    <text evidence="4">Belongs to the L/F-transferase family.</text>
</comment>
<evidence type="ECO:0000256" key="2">
    <source>
        <dbReference type="ARBA" id="ARBA00022679"/>
    </source>
</evidence>
<dbReference type="AlphaFoldDB" id="H9UKD6"/>
<dbReference type="HOGENOM" id="CLU_075045_0_0_12"/>
<dbReference type="STRING" id="889378.Spiaf_1928"/>
<dbReference type="OrthoDB" id="9790282at2"/>
<proteinExistence type="inferred from homology"/>
<sequence length="256" mass="28643">MPDAAHDYTPLAGYPSLPTDPVPPELYYAMPVPAAAEGTEIWYSGGDLSPTALAAAYRQGFFPWEGDPLGWCAPDPRFVIFPDTWHVSRSLRREMRKTDWMVTVDHAPRSVVQACMSISRPGQPGSWLTPAMVEAYSAFADHGYMHSAEVWEGQELVGGLYGVLIGSIFVGDSMFSRRSGASRVGFATFAEYLWRAGVRMIDCQVRTDYLARFGAVEIPRRRYMQQLRQLRTHPLQLRQCSLLPHLAAATLLRRSS</sequence>
<dbReference type="Pfam" id="PF03588">
    <property type="entry name" value="Leu_Phe_trans"/>
    <property type="match status" value="1"/>
</dbReference>
<dbReference type="PATRIC" id="fig|889378.3.peg.1914"/>
<dbReference type="Gene3D" id="3.30.70.3550">
    <property type="entry name" value="Leucyl/phenylalanyl-tRNA-protein transferase, N-terminal domain"/>
    <property type="match status" value="1"/>
</dbReference>
<evidence type="ECO:0000313" key="6">
    <source>
        <dbReference type="Proteomes" id="UP000007383"/>
    </source>
</evidence>
<dbReference type="GO" id="GO:0008914">
    <property type="term" value="F:leucyl-tRNA--protein transferase activity"/>
    <property type="evidence" value="ECO:0007669"/>
    <property type="project" value="UniProtKB-UniRule"/>
</dbReference>
<dbReference type="RefSeq" id="WP_014455962.1">
    <property type="nucleotide sequence ID" value="NC_017098.1"/>
</dbReference>
<dbReference type="eggNOG" id="COG2360">
    <property type="taxonomic scope" value="Bacteria"/>
</dbReference>
<dbReference type="Gene3D" id="3.40.630.70">
    <property type="entry name" value="Leucyl/phenylalanyl-tRNA-protein transferase, C-terminal domain"/>
    <property type="match status" value="1"/>
</dbReference>
<dbReference type="InterPro" id="IPR004616">
    <property type="entry name" value="Leu/Phe-tRNA_Trfase"/>
</dbReference>
<dbReference type="EMBL" id="CP003282">
    <property type="protein sequence ID" value="AFG37979.1"/>
    <property type="molecule type" value="Genomic_DNA"/>
</dbReference>
<keyword evidence="3 4" id="KW-0012">Acyltransferase</keyword>
<protein>
    <recommendedName>
        <fullName evidence="4">Leucyl/phenylalanyl-tRNA--protein transferase</fullName>
        <ecNumber evidence="4">2.3.2.6</ecNumber>
    </recommendedName>
    <alternativeName>
        <fullName evidence="4">L/F-transferase</fullName>
    </alternativeName>
    <alternativeName>
        <fullName evidence="4">Leucyltransferase</fullName>
    </alternativeName>
    <alternativeName>
        <fullName evidence="4">Phenyalanyltransferase</fullName>
    </alternativeName>
</protein>
<evidence type="ECO:0000256" key="3">
    <source>
        <dbReference type="ARBA" id="ARBA00023315"/>
    </source>
</evidence>
<dbReference type="PANTHER" id="PTHR30098:SF2">
    <property type="entry name" value="LEUCYL_PHENYLALANYL-TRNA--PROTEIN TRANSFERASE"/>
    <property type="match status" value="1"/>
</dbReference>
<dbReference type="GO" id="GO:0005737">
    <property type="term" value="C:cytoplasm"/>
    <property type="evidence" value="ECO:0007669"/>
    <property type="project" value="UniProtKB-SubCell"/>
</dbReference>
<dbReference type="HAMAP" id="MF_00688">
    <property type="entry name" value="Leu_Phe_trans"/>
    <property type="match status" value="1"/>
</dbReference>
<evidence type="ECO:0000256" key="1">
    <source>
        <dbReference type="ARBA" id="ARBA00022490"/>
    </source>
</evidence>
<keyword evidence="6" id="KW-1185">Reference proteome</keyword>
<comment type="subcellular location">
    <subcellularLocation>
        <location evidence="4">Cytoplasm</location>
    </subcellularLocation>
</comment>
<evidence type="ECO:0000313" key="5">
    <source>
        <dbReference type="EMBL" id="AFG37979.1"/>
    </source>
</evidence>